<proteinExistence type="inferred from homology"/>
<dbReference type="Pfam" id="PF01420">
    <property type="entry name" value="Methylase_S"/>
    <property type="match status" value="1"/>
</dbReference>
<protein>
    <submittedName>
        <fullName evidence="5">Restriction endonuclease subunit S</fullName>
        <ecNumber evidence="5">3.1.21.-</ecNumber>
    </submittedName>
</protein>
<keyword evidence="2" id="KW-0680">Restriction system</keyword>
<sequence>MSEPELNVDIPNEADWPIQSIDSLCSLISRGTAPVYVDHSEVLAIGQRCVASTGFAPDFARPHSHRAMRNVLRPESGDVLLNSTGTGTIGRSVVFNSPGTFIVDGHVTVMRPRAELADSRWLNSVLRTPALQRHLERFCFAGSTNQLELSRTPLRVSRLPTPHIDDQRAMGLVIDTLDTAIHETEAIIAKLKAVKQGLLHDLLTRGIDANGELRPPQAEAPHLYKKTDQGWIPLGWDVRPLSEYTSSEITYGIVQAGPHVPNGVPYIRTGDMSGDSLVRESMLCTSQRIASSYARSEVRTGDIVMAIRATVGKVLPVPSDLDGANLTQGTAKVSPNARTDGIFLLWAIRHSRSQQAIQLEIKGTTFAEITLGALRQVPIAAPVEINEQREIGKRLTAIDMQLQNERQYLAKAHAEKSGLMDDLLTGRVRVTPLLAEAAQQSGSA</sequence>
<evidence type="ECO:0000256" key="3">
    <source>
        <dbReference type="ARBA" id="ARBA00023125"/>
    </source>
</evidence>
<dbReference type="EMBL" id="JAHWXS010000015">
    <property type="protein sequence ID" value="MFK5734854.1"/>
    <property type="molecule type" value="Genomic_DNA"/>
</dbReference>
<evidence type="ECO:0000259" key="4">
    <source>
        <dbReference type="Pfam" id="PF01420"/>
    </source>
</evidence>
<accession>A0ABW8NXY1</accession>
<keyword evidence="5" id="KW-0540">Nuclease</keyword>
<name>A0ABW8NXY1_9PSED</name>
<organism evidence="5 6">
    <name type="scientific">Pseudomonas urmiensis</name>
    <dbReference type="NCBI Taxonomy" id="2745493"/>
    <lineage>
        <taxon>Bacteria</taxon>
        <taxon>Pseudomonadati</taxon>
        <taxon>Pseudomonadota</taxon>
        <taxon>Gammaproteobacteria</taxon>
        <taxon>Pseudomonadales</taxon>
        <taxon>Pseudomonadaceae</taxon>
        <taxon>Pseudomonas</taxon>
    </lineage>
</organism>
<keyword evidence="3" id="KW-0238">DNA-binding</keyword>
<dbReference type="CDD" id="cd17256">
    <property type="entry name" value="RMtype1_S_EcoJA65PI-TRD1-CR1_like"/>
    <property type="match status" value="1"/>
</dbReference>
<evidence type="ECO:0000313" key="6">
    <source>
        <dbReference type="Proteomes" id="UP001621534"/>
    </source>
</evidence>
<dbReference type="GO" id="GO:0004519">
    <property type="term" value="F:endonuclease activity"/>
    <property type="evidence" value="ECO:0007669"/>
    <property type="project" value="UniProtKB-KW"/>
</dbReference>
<dbReference type="EC" id="3.1.21.-" evidence="5"/>
<dbReference type="InterPro" id="IPR052021">
    <property type="entry name" value="Type-I_RS_S_subunit"/>
</dbReference>
<evidence type="ECO:0000313" key="5">
    <source>
        <dbReference type="EMBL" id="MFK5734854.1"/>
    </source>
</evidence>
<dbReference type="InterPro" id="IPR044946">
    <property type="entry name" value="Restrct_endonuc_typeI_TRD_sf"/>
</dbReference>
<keyword evidence="5" id="KW-0255">Endonuclease</keyword>
<dbReference type="SUPFAM" id="SSF116734">
    <property type="entry name" value="DNA methylase specificity domain"/>
    <property type="match status" value="2"/>
</dbReference>
<dbReference type="PANTHER" id="PTHR30408">
    <property type="entry name" value="TYPE-1 RESTRICTION ENZYME ECOKI SPECIFICITY PROTEIN"/>
    <property type="match status" value="1"/>
</dbReference>
<feature type="domain" description="Type I restriction modification DNA specificity" evidence="4">
    <location>
        <begin position="261"/>
        <end position="407"/>
    </location>
</feature>
<evidence type="ECO:0000256" key="2">
    <source>
        <dbReference type="ARBA" id="ARBA00022747"/>
    </source>
</evidence>
<dbReference type="Gene3D" id="1.10.287.1120">
    <property type="entry name" value="Bipartite methylase S protein"/>
    <property type="match status" value="1"/>
</dbReference>
<dbReference type="GO" id="GO:0016787">
    <property type="term" value="F:hydrolase activity"/>
    <property type="evidence" value="ECO:0007669"/>
    <property type="project" value="UniProtKB-KW"/>
</dbReference>
<dbReference type="PANTHER" id="PTHR30408:SF12">
    <property type="entry name" value="TYPE I RESTRICTION ENZYME MJAVIII SPECIFICITY SUBUNIT"/>
    <property type="match status" value="1"/>
</dbReference>
<keyword evidence="5" id="KW-0378">Hydrolase</keyword>
<comment type="caution">
    <text evidence="5">The sequence shown here is derived from an EMBL/GenBank/DDBJ whole genome shotgun (WGS) entry which is preliminary data.</text>
</comment>
<comment type="similarity">
    <text evidence="1">Belongs to the type-I restriction system S methylase family.</text>
</comment>
<dbReference type="InterPro" id="IPR000055">
    <property type="entry name" value="Restrct_endonuc_typeI_TRD"/>
</dbReference>
<dbReference type="Proteomes" id="UP001621534">
    <property type="component" value="Unassembled WGS sequence"/>
</dbReference>
<reference evidence="5 6" key="1">
    <citation type="journal article" date="2012" name="Plant Soil">
        <title>Screening of plant growth-promoting traits in arsenic-resistant bacteria isolated from the rhizosphere of soybean plants from Argentinean agricultural soil.</title>
        <authorList>
            <person name="Wevar Oller A.L."/>
            <person name="Talano M.A."/>
            <person name="Agostini E."/>
        </authorList>
    </citation>
    <scope>NUCLEOTIDE SEQUENCE [LARGE SCALE GENOMIC DNA]</scope>
    <source>
        <strain evidence="5 6">AW4</strain>
    </source>
</reference>
<dbReference type="Gene3D" id="3.90.220.20">
    <property type="entry name" value="DNA methylase specificity domains"/>
    <property type="match status" value="2"/>
</dbReference>
<evidence type="ECO:0000256" key="1">
    <source>
        <dbReference type="ARBA" id="ARBA00010923"/>
    </source>
</evidence>
<keyword evidence="6" id="KW-1185">Reference proteome</keyword>
<dbReference type="RefSeq" id="WP_405129693.1">
    <property type="nucleotide sequence ID" value="NZ_JAHWXS010000015.1"/>
</dbReference>
<gene>
    <name evidence="5" type="ORF">KW869_15070</name>
</gene>